<dbReference type="InterPro" id="IPR005119">
    <property type="entry name" value="LysR_subst-bd"/>
</dbReference>
<dbReference type="RefSeq" id="WP_058317479.1">
    <property type="nucleotide sequence ID" value="NZ_CYSF01000003.1"/>
</dbReference>
<dbReference type="EMBL" id="CYSF01000003">
    <property type="protein sequence ID" value="CUH83318.1"/>
    <property type="molecule type" value="Genomic_DNA"/>
</dbReference>
<dbReference type="GO" id="GO:0006351">
    <property type="term" value="P:DNA-templated transcription"/>
    <property type="evidence" value="ECO:0007669"/>
    <property type="project" value="TreeGrafter"/>
</dbReference>
<dbReference type="AlphaFoldDB" id="A0A0P1GLV0"/>
<protein>
    <submittedName>
        <fullName evidence="6">Gcv operon activator</fullName>
    </submittedName>
</protein>
<keyword evidence="4" id="KW-0804">Transcription</keyword>
<dbReference type="Proteomes" id="UP000051681">
    <property type="component" value="Unassembled WGS sequence"/>
</dbReference>
<dbReference type="PRINTS" id="PR00039">
    <property type="entry name" value="HTHLYSR"/>
</dbReference>
<dbReference type="STRING" id="340021.TM5383_00503"/>
<dbReference type="Gene3D" id="1.10.10.10">
    <property type="entry name" value="Winged helix-like DNA-binding domain superfamily/Winged helix DNA-binding domain"/>
    <property type="match status" value="1"/>
</dbReference>
<evidence type="ECO:0000256" key="4">
    <source>
        <dbReference type="ARBA" id="ARBA00023163"/>
    </source>
</evidence>
<keyword evidence="2" id="KW-0805">Transcription regulation</keyword>
<dbReference type="InterPro" id="IPR058163">
    <property type="entry name" value="LysR-type_TF_proteobact-type"/>
</dbReference>
<gene>
    <name evidence="6" type="primary">gcvA_2</name>
    <name evidence="6" type="ORF">TM5383_00503</name>
</gene>
<dbReference type="InterPro" id="IPR036388">
    <property type="entry name" value="WH-like_DNA-bd_sf"/>
</dbReference>
<dbReference type="Pfam" id="PF03466">
    <property type="entry name" value="LysR_substrate"/>
    <property type="match status" value="1"/>
</dbReference>
<evidence type="ECO:0000313" key="6">
    <source>
        <dbReference type="EMBL" id="CUH83318.1"/>
    </source>
</evidence>
<comment type="similarity">
    <text evidence="1">Belongs to the LysR transcriptional regulatory family.</text>
</comment>
<dbReference type="Gene3D" id="3.40.190.10">
    <property type="entry name" value="Periplasmic binding protein-like II"/>
    <property type="match status" value="2"/>
</dbReference>
<evidence type="ECO:0000256" key="2">
    <source>
        <dbReference type="ARBA" id="ARBA00023015"/>
    </source>
</evidence>
<evidence type="ECO:0000256" key="3">
    <source>
        <dbReference type="ARBA" id="ARBA00023125"/>
    </source>
</evidence>
<evidence type="ECO:0000313" key="7">
    <source>
        <dbReference type="Proteomes" id="UP000051681"/>
    </source>
</evidence>
<dbReference type="GO" id="GO:0003700">
    <property type="term" value="F:DNA-binding transcription factor activity"/>
    <property type="evidence" value="ECO:0007669"/>
    <property type="project" value="InterPro"/>
</dbReference>
<evidence type="ECO:0000259" key="5">
    <source>
        <dbReference type="PROSITE" id="PS50931"/>
    </source>
</evidence>
<dbReference type="OrthoDB" id="9804958at2"/>
<dbReference type="InterPro" id="IPR036390">
    <property type="entry name" value="WH_DNA-bd_sf"/>
</dbReference>
<dbReference type="PROSITE" id="PS50931">
    <property type="entry name" value="HTH_LYSR"/>
    <property type="match status" value="1"/>
</dbReference>
<dbReference type="SUPFAM" id="SSF46785">
    <property type="entry name" value="Winged helix' DNA-binding domain"/>
    <property type="match status" value="1"/>
</dbReference>
<dbReference type="InterPro" id="IPR000847">
    <property type="entry name" value="LysR_HTH_N"/>
</dbReference>
<reference evidence="6 7" key="1">
    <citation type="submission" date="2015-09" db="EMBL/GenBank/DDBJ databases">
        <authorList>
            <consortium name="Swine Surveillance"/>
        </authorList>
    </citation>
    <scope>NUCLEOTIDE SEQUENCE [LARGE SCALE GENOMIC DNA]</scope>
    <source>
        <strain evidence="6 7">CECT 8383</strain>
    </source>
</reference>
<dbReference type="PANTHER" id="PTHR30537:SF26">
    <property type="entry name" value="GLYCINE CLEAVAGE SYSTEM TRANSCRIPTIONAL ACTIVATOR"/>
    <property type="match status" value="1"/>
</dbReference>
<dbReference type="PANTHER" id="PTHR30537">
    <property type="entry name" value="HTH-TYPE TRANSCRIPTIONAL REGULATOR"/>
    <property type="match status" value="1"/>
</dbReference>
<organism evidence="6 7">
    <name type="scientific">Thalassovita mediterranea</name>
    <dbReference type="NCBI Taxonomy" id="340021"/>
    <lineage>
        <taxon>Bacteria</taxon>
        <taxon>Pseudomonadati</taxon>
        <taxon>Pseudomonadota</taxon>
        <taxon>Alphaproteobacteria</taxon>
        <taxon>Rhodobacterales</taxon>
        <taxon>Roseobacteraceae</taxon>
        <taxon>Thalassovita</taxon>
    </lineage>
</organism>
<evidence type="ECO:0000256" key="1">
    <source>
        <dbReference type="ARBA" id="ARBA00009437"/>
    </source>
</evidence>
<dbReference type="SUPFAM" id="SSF53850">
    <property type="entry name" value="Periplasmic binding protein-like II"/>
    <property type="match status" value="1"/>
</dbReference>
<dbReference type="GO" id="GO:0043565">
    <property type="term" value="F:sequence-specific DNA binding"/>
    <property type="evidence" value="ECO:0007669"/>
    <property type="project" value="TreeGrafter"/>
</dbReference>
<sequence length="306" mass="33597">MNDLPPLRLLATFAEVARLGSMQEAAARLNVTRPAVTQALKTLEADIGVTLFDRSRKPARLTEAGQQLAWAVDAGLGQIAAAVAELRAAQMADEMQITLSCTLGMATYWLMPRLPQFYALHPEITVNVQAPPSDLPALTSGIDLALRYGAGNWRDSASHQLFAEEICPVGAPDLIADALREGRHLAAVPLIHVRRPEAHHWASWDEYFRHRDLGRAAGRGQVFDNYVQAVQAALDGRGLMLGWRSITSGLERDGALERWPGGACDLGTGYYLCLRRDDKMRTALRSFCQWIATQGDHDELAQVFSA</sequence>
<name>A0A0P1GLV0_9RHOB</name>
<keyword evidence="7" id="KW-1185">Reference proteome</keyword>
<feature type="domain" description="HTH lysR-type" evidence="5">
    <location>
        <begin position="5"/>
        <end position="62"/>
    </location>
</feature>
<keyword evidence="3" id="KW-0238">DNA-binding</keyword>
<accession>A0A0P1GLV0</accession>
<dbReference type="FunFam" id="1.10.10.10:FF:000001">
    <property type="entry name" value="LysR family transcriptional regulator"/>
    <property type="match status" value="1"/>
</dbReference>
<proteinExistence type="inferred from homology"/>
<dbReference type="Pfam" id="PF00126">
    <property type="entry name" value="HTH_1"/>
    <property type="match status" value="1"/>
</dbReference>